<organism evidence="7 8">
    <name type="scientific">Polistes dominula</name>
    <name type="common">European paper wasp</name>
    <name type="synonym">Vespa dominula</name>
    <dbReference type="NCBI Taxonomy" id="743375"/>
    <lineage>
        <taxon>Eukaryota</taxon>
        <taxon>Metazoa</taxon>
        <taxon>Ecdysozoa</taxon>
        <taxon>Arthropoda</taxon>
        <taxon>Hexapoda</taxon>
        <taxon>Insecta</taxon>
        <taxon>Pterygota</taxon>
        <taxon>Neoptera</taxon>
        <taxon>Endopterygota</taxon>
        <taxon>Hymenoptera</taxon>
        <taxon>Apocrita</taxon>
        <taxon>Aculeata</taxon>
        <taxon>Vespoidea</taxon>
        <taxon>Vespidae</taxon>
        <taxon>Polistinae</taxon>
        <taxon>Polistini</taxon>
        <taxon>Polistes</taxon>
    </lineage>
</organism>
<keyword evidence="2" id="KW-0698">rRNA processing</keyword>
<sequence length="391" mass="45578">MNGIMKSNKKTPLRKRKLEKKSDTCKSKKLKKKNRNPIDMNKTEEVNENTLSLPQCGFYWDSLSDLKLKADIETSSDSEDDTEKQKTSKVKKLNAAQRREQERQKEREIRAREEALASNQMPNSVDQFDRLVLASPDSSLVWLQYMAYHLQATEVEKARAVAKRAIKTINFREENEKLNVWNAWLNLESKFGTSETLNDVFQEAVKSNDALKIYTHMLTVHVESKRQFELQKLVNTFIVKFKQNPQVWVECGSALLKLGLKDKSRQIMQRALQSLQPSEHVNIMVRFANLENQFGDKERSQTLFEQILSSYPKRVDIWSSYVDSLVKSGEILIARKVLERAIVQKLPPKKMKTLFKKFISFEEKHGTSEDVQRVQRIATEYIENQCNERIN</sequence>
<keyword evidence="3" id="KW-0677">Repeat</keyword>
<dbReference type="Proteomes" id="UP000694924">
    <property type="component" value="Unplaced"/>
</dbReference>
<dbReference type="Pfam" id="PF05843">
    <property type="entry name" value="Suf"/>
    <property type="match status" value="1"/>
</dbReference>
<evidence type="ECO:0000256" key="1">
    <source>
        <dbReference type="ARBA" id="ARBA00004123"/>
    </source>
</evidence>
<name>A0ABM1JDE2_POLDO</name>
<dbReference type="GeneID" id="107073988"/>
<dbReference type="InterPro" id="IPR003107">
    <property type="entry name" value="HAT"/>
</dbReference>
<proteinExistence type="predicted"/>
<dbReference type="SUPFAM" id="SSF48452">
    <property type="entry name" value="TPR-like"/>
    <property type="match status" value="2"/>
</dbReference>
<feature type="region of interest" description="Disordered" evidence="5">
    <location>
        <begin position="73"/>
        <end position="108"/>
    </location>
</feature>
<accession>A0ABM1JDE2</accession>
<keyword evidence="4" id="KW-0539">Nucleus</keyword>
<dbReference type="InterPro" id="IPR008847">
    <property type="entry name" value="Suf"/>
</dbReference>
<dbReference type="PANTHER" id="PTHR23270">
    <property type="entry name" value="PROGRAMMED CELL DEATH PROTEIN 11 PRE-RRNA PROCESSING PROTEIN RRP5"/>
    <property type="match status" value="1"/>
</dbReference>
<feature type="region of interest" description="Disordered" evidence="5">
    <location>
        <begin position="1"/>
        <end position="47"/>
    </location>
</feature>
<dbReference type="InterPro" id="IPR011990">
    <property type="entry name" value="TPR-like_helical_dom_sf"/>
</dbReference>
<evidence type="ECO:0000313" key="8">
    <source>
        <dbReference type="RefSeq" id="XP_015190480.1"/>
    </source>
</evidence>
<dbReference type="Gene3D" id="1.25.40.10">
    <property type="entry name" value="Tetratricopeptide repeat domain"/>
    <property type="match status" value="1"/>
</dbReference>
<keyword evidence="7" id="KW-1185">Reference proteome</keyword>
<evidence type="ECO:0000256" key="2">
    <source>
        <dbReference type="ARBA" id="ARBA00022552"/>
    </source>
</evidence>
<evidence type="ECO:0000256" key="3">
    <source>
        <dbReference type="ARBA" id="ARBA00022737"/>
    </source>
</evidence>
<evidence type="ECO:0000256" key="4">
    <source>
        <dbReference type="ARBA" id="ARBA00023242"/>
    </source>
</evidence>
<feature type="compositionally biased region" description="Basic and acidic residues" evidence="5">
    <location>
        <begin position="97"/>
        <end position="108"/>
    </location>
</feature>
<feature type="compositionally biased region" description="Basic residues" evidence="5">
    <location>
        <begin position="7"/>
        <end position="19"/>
    </location>
</feature>
<comment type="subcellular location">
    <subcellularLocation>
        <location evidence="1">Nucleus</location>
    </subcellularLocation>
</comment>
<dbReference type="InterPro" id="IPR045209">
    <property type="entry name" value="Rrp5"/>
</dbReference>
<evidence type="ECO:0000313" key="7">
    <source>
        <dbReference type="Proteomes" id="UP000694924"/>
    </source>
</evidence>
<dbReference type="SMART" id="SM00386">
    <property type="entry name" value="HAT"/>
    <property type="match status" value="5"/>
</dbReference>
<reference evidence="8" key="1">
    <citation type="submission" date="2025-08" db="UniProtKB">
        <authorList>
            <consortium name="RefSeq"/>
        </authorList>
    </citation>
    <scope>IDENTIFICATION</scope>
    <source>
        <tissue evidence="8">Whole body</tissue>
    </source>
</reference>
<feature type="domain" description="Suppressor of forked" evidence="6">
    <location>
        <begin position="199"/>
        <end position="385"/>
    </location>
</feature>
<dbReference type="PANTHER" id="PTHR23270:SF10">
    <property type="entry name" value="PROTEIN RRP5 HOMOLOG"/>
    <property type="match status" value="1"/>
</dbReference>
<protein>
    <submittedName>
        <fullName evidence="8">Protein RRP5 homolog</fullName>
    </submittedName>
</protein>
<gene>
    <name evidence="8" type="primary">LOC107073988</name>
</gene>
<dbReference type="RefSeq" id="XP_015190480.1">
    <property type="nucleotide sequence ID" value="XM_015334994.1"/>
</dbReference>
<evidence type="ECO:0000256" key="5">
    <source>
        <dbReference type="SAM" id="MobiDB-lite"/>
    </source>
</evidence>
<evidence type="ECO:0000259" key="6">
    <source>
        <dbReference type="Pfam" id="PF05843"/>
    </source>
</evidence>